<keyword evidence="1" id="KW-0175">Coiled coil</keyword>
<organism evidence="3 4">
    <name type="scientific">Rhizophagus irregularis</name>
    <dbReference type="NCBI Taxonomy" id="588596"/>
    <lineage>
        <taxon>Eukaryota</taxon>
        <taxon>Fungi</taxon>
        <taxon>Fungi incertae sedis</taxon>
        <taxon>Mucoromycota</taxon>
        <taxon>Glomeromycotina</taxon>
        <taxon>Glomeromycetes</taxon>
        <taxon>Glomerales</taxon>
        <taxon>Glomeraceae</taxon>
        <taxon>Rhizophagus</taxon>
    </lineage>
</organism>
<dbReference type="EMBL" id="LLXI01004211">
    <property type="protein sequence ID" value="PKY60382.1"/>
    <property type="molecule type" value="Genomic_DNA"/>
</dbReference>
<proteinExistence type="predicted"/>
<reference evidence="3 4" key="1">
    <citation type="submission" date="2015-10" db="EMBL/GenBank/DDBJ databases">
        <title>Genome analyses suggest a sexual origin of heterokaryosis in a supposedly ancient asexual fungus.</title>
        <authorList>
            <person name="Ropars J."/>
            <person name="Sedzielewska K."/>
            <person name="Noel J."/>
            <person name="Charron P."/>
            <person name="Farinelli L."/>
            <person name="Marton T."/>
            <person name="Kruger M."/>
            <person name="Pelin A."/>
            <person name="Brachmann A."/>
            <person name="Corradi N."/>
        </authorList>
    </citation>
    <scope>NUCLEOTIDE SEQUENCE [LARGE SCALE GENOMIC DNA]</scope>
    <source>
        <strain evidence="3 4">A4</strain>
    </source>
</reference>
<accession>A0A2I1HND0</accession>
<dbReference type="VEuPathDB" id="FungiDB:RhiirA1_473835"/>
<feature type="compositionally biased region" description="Basic and acidic residues" evidence="2">
    <location>
        <begin position="168"/>
        <end position="188"/>
    </location>
</feature>
<feature type="compositionally biased region" description="Low complexity" evidence="2">
    <location>
        <begin position="141"/>
        <end position="157"/>
    </location>
</feature>
<keyword evidence="4" id="KW-1185">Reference proteome</keyword>
<dbReference type="VEuPathDB" id="FungiDB:RhiirFUN_013198"/>
<evidence type="ECO:0000313" key="3">
    <source>
        <dbReference type="EMBL" id="PKY60382.1"/>
    </source>
</evidence>
<dbReference type="VEuPathDB" id="FungiDB:RhiirA1_542894"/>
<evidence type="ECO:0000256" key="2">
    <source>
        <dbReference type="SAM" id="MobiDB-lite"/>
    </source>
</evidence>
<sequence length="442" mass="52775">MLKVKFKLIISEIEINEEYVGRKRNDEENIIEKEFDINEGEDIVLYEGLKDDEDIIERMEIAYELNEKEKMFKQRHGKNMTVCYGCTMMINIEKEKEELLLIGKEFRSYCIDCEKEELDITDSELNYKDDDNGMEIVNEILQEENSNNESETSINGESSDKRKRKRKIEKEVNNTEKGNERKKIRTEEELSEEELIEETEAFKKLLKDLCTPVIEEQIVEQEDVENMTLEGLFMKAAQESQEVVRYWYDVGEEFRKEIREKKGSRIKKERDIKSDIYNRMERNLKGHSRKTIMIRLARAERVYRIFKGIGGKQKISRMKNTCMNTIIKLRKEEIDELIRRVNEVEEERNKVVIQKIKMGIPIFHGVIGENPKEWTNQVEKYLSKIGIKDDKKIFEIAKTHLLRNALQWFENEGMCIADWDKNEIKELRLKYRLIEKYSDNKN</sequence>
<protein>
    <submittedName>
        <fullName evidence="3">Uncharacterized protein</fullName>
    </submittedName>
</protein>
<feature type="coiled-coil region" evidence="1">
    <location>
        <begin position="327"/>
        <end position="354"/>
    </location>
</feature>
<evidence type="ECO:0000256" key="1">
    <source>
        <dbReference type="SAM" id="Coils"/>
    </source>
</evidence>
<comment type="caution">
    <text evidence="3">The sequence shown here is derived from an EMBL/GenBank/DDBJ whole genome shotgun (WGS) entry which is preliminary data.</text>
</comment>
<feature type="region of interest" description="Disordered" evidence="2">
    <location>
        <begin position="141"/>
        <end position="190"/>
    </location>
</feature>
<gene>
    <name evidence="3" type="ORF">RhiirA4_484030</name>
</gene>
<name>A0A2I1HND0_9GLOM</name>
<evidence type="ECO:0000313" key="4">
    <source>
        <dbReference type="Proteomes" id="UP000234323"/>
    </source>
</evidence>
<dbReference type="VEuPathDB" id="FungiDB:FUN_009150"/>
<dbReference type="Proteomes" id="UP000234323">
    <property type="component" value="Unassembled WGS sequence"/>
</dbReference>
<dbReference type="AlphaFoldDB" id="A0A2I1HND0"/>